<keyword evidence="3" id="KW-1185">Reference proteome</keyword>
<dbReference type="Pfam" id="PF13508">
    <property type="entry name" value="Acetyltransf_7"/>
    <property type="match status" value="1"/>
</dbReference>
<protein>
    <submittedName>
        <fullName evidence="2">Acetyltransferase (GNAT) family protein</fullName>
    </submittedName>
</protein>
<comment type="caution">
    <text evidence="2">The sequence shown here is derived from an EMBL/GenBank/DDBJ whole genome shotgun (WGS) entry which is preliminary data.</text>
</comment>
<dbReference type="AlphaFoldDB" id="A0A318J417"/>
<dbReference type="Proteomes" id="UP000247792">
    <property type="component" value="Unassembled WGS sequence"/>
</dbReference>
<organism evidence="2 3">
    <name type="scientific">Undibacterium pigrum</name>
    <dbReference type="NCBI Taxonomy" id="401470"/>
    <lineage>
        <taxon>Bacteria</taxon>
        <taxon>Pseudomonadati</taxon>
        <taxon>Pseudomonadota</taxon>
        <taxon>Betaproteobacteria</taxon>
        <taxon>Burkholderiales</taxon>
        <taxon>Oxalobacteraceae</taxon>
        <taxon>Undibacterium</taxon>
    </lineage>
</organism>
<evidence type="ECO:0000259" key="1">
    <source>
        <dbReference type="Pfam" id="PF13508"/>
    </source>
</evidence>
<dbReference type="InterPro" id="IPR000182">
    <property type="entry name" value="GNAT_dom"/>
</dbReference>
<proteinExistence type="predicted"/>
<dbReference type="EMBL" id="QJKB01000007">
    <property type="protein sequence ID" value="PXX41431.1"/>
    <property type="molecule type" value="Genomic_DNA"/>
</dbReference>
<gene>
    <name evidence="2" type="ORF">DFR42_10782</name>
</gene>
<evidence type="ECO:0000313" key="3">
    <source>
        <dbReference type="Proteomes" id="UP000247792"/>
    </source>
</evidence>
<feature type="domain" description="N-acetyltransferase" evidence="1">
    <location>
        <begin position="130"/>
        <end position="203"/>
    </location>
</feature>
<name>A0A318J417_9BURK</name>
<keyword evidence="2" id="KW-0808">Transferase</keyword>
<dbReference type="OrthoDB" id="4966223at2"/>
<dbReference type="RefSeq" id="WP_110256665.1">
    <property type="nucleotide sequence ID" value="NZ_QJKB01000007.1"/>
</dbReference>
<dbReference type="Gene3D" id="3.40.630.30">
    <property type="match status" value="1"/>
</dbReference>
<reference evidence="2 3" key="1">
    <citation type="submission" date="2018-05" db="EMBL/GenBank/DDBJ databases">
        <title>Genomic Encyclopedia of Type Strains, Phase IV (KMG-IV): sequencing the most valuable type-strain genomes for metagenomic binning, comparative biology and taxonomic classification.</title>
        <authorList>
            <person name="Goeker M."/>
        </authorList>
    </citation>
    <scope>NUCLEOTIDE SEQUENCE [LARGE SCALE GENOMIC DNA]</scope>
    <source>
        <strain evidence="2 3">DSM 19792</strain>
    </source>
</reference>
<sequence>MSQFSIQEKNQLLGAWAHGWTISRCTDAPIPLADSAYRIQVDLPGHLERYILPGNIPGTIQKLAREIDTPDTWLKICAPHSSIVGLLPERWHIKPPEYLMSKILSHTTVNMPETYSIALTVDGHAVTARVCNQEGKHAATGRMAIHGTHAVFDQIVTEPAHRRRGLANAIMQSLSNHAVSKQAEQGVLVATDEGRALYTTLGWLLASEMTAAVMV</sequence>
<dbReference type="InterPro" id="IPR016181">
    <property type="entry name" value="Acyl_CoA_acyltransferase"/>
</dbReference>
<dbReference type="GO" id="GO:0016747">
    <property type="term" value="F:acyltransferase activity, transferring groups other than amino-acyl groups"/>
    <property type="evidence" value="ECO:0007669"/>
    <property type="project" value="InterPro"/>
</dbReference>
<evidence type="ECO:0000313" key="2">
    <source>
        <dbReference type="EMBL" id="PXX41431.1"/>
    </source>
</evidence>
<dbReference type="SUPFAM" id="SSF55729">
    <property type="entry name" value="Acyl-CoA N-acyltransferases (Nat)"/>
    <property type="match status" value="1"/>
</dbReference>
<accession>A0A318J417</accession>